<accession>A0A9W8U0X0</accession>
<accession>A0AA38UQG6</accession>
<reference evidence="1" key="2">
    <citation type="submission" date="2022-08" db="EMBL/GenBank/DDBJ databases">
        <authorList>
            <consortium name="DOE Joint Genome Institute"/>
            <person name="Min B."/>
            <person name="Sierra-Patev S."/>
            <person name="Naranjo-Ortiz M."/>
            <person name="Looney B."/>
            <person name="Konkel Z."/>
            <person name="Slot J.C."/>
            <person name="Sakamoto Y."/>
            <person name="Steenwyk J.L."/>
            <person name="Rokas A."/>
            <person name="Carro J."/>
            <person name="Camarero S."/>
            <person name="Ferreira P."/>
            <person name="Molpeceres G."/>
            <person name="Ruiz-duenas F.J."/>
            <person name="Serrano A."/>
            <person name="Henrissat B."/>
            <person name="Drula E."/>
            <person name="Hughes K.W."/>
            <person name="Mata J.L."/>
            <person name="Ishikawa N.K."/>
            <person name="Vargas-Isla R."/>
            <person name="Ushijima S."/>
            <person name="Smith C.A."/>
            <person name="Ahrendt S."/>
            <person name="Andreopoulos W."/>
            <person name="He G."/>
            <person name="LaButti K."/>
            <person name="Lipzen A."/>
            <person name="Ng V."/>
            <person name="Riley R."/>
            <person name="Sandor L."/>
            <person name="Barry K."/>
            <person name="Martinez A.T."/>
            <person name="Xiao Y."/>
            <person name="Gibbons J.G."/>
            <person name="Terashima K."/>
            <person name="Hibbett D.S."/>
            <person name="Grigoriev I.V."/>
        </authorList>
    </citation>
    <scope>NUCLEOTIDE SEQUENCE</scope>
    <source>
        <strain evidence="1">TFB7810</strain>
    </source>
</reference>
<evidence type="ECO:0000313" key="1">
    <source>
        <dbReference type="EMBL" id="KAJ3748450.1"/>
    </source>
</evidence>
<reference evidence="2" key="1">
    <citation type="submission" date="2022-08" db="EMBL/GenBank/DDBJ databases">
        <authorList>
            <consortium name="DOE Joint Genome Institute"/>
            <person name="Min B."/>
            <person name="Riley R."/>
            <person name="Sierra-Patev S."/>
            <person name="Naranjo-Ortiz M."/>
            <person name="Looney B."/>
            <person name="Konkel Z."/>
            <person name="Slot J.C."/>
            <person name="Sakamoto Y."/>
            <person name="Steenwyk J.L."/>
            <person name="Rokas A."/>
            <person name="Carro J."/>
            <person name="Camarero S."/>
            <person name="Ferreira P."/>
            <person name="Molpeceres G."/>
            <person name="Ruiz-Duenas F.J."/>
            <person name="Serrano A."/>
            <person name="Henrissat B."/>
            <person name="Drula E."/>
            <person name="Hughes K.W."/>
            <person name="Mata J.L."/>
            <person name="Ishikawa N.K."/>
            <person name="Vargas-Isla R."/>
            <person name="Ushijima S."/>
            <person name="Smith C.A."/>
            <person name="Ahrendt S."/>
            <person name="Andreopoulos W."/>
            <person name="He G."/>
            <person name="Labutti K."/>
            <person name="Lipzen A."/>
            <person name="Ng V."/>
            <person name="Sandor L."/>
            <person name="Barry K."/>
            <person name="Martinez A.T."/>
            <person name="Xiao Y."/>
            <person name="Gibbons J.G."/>
            <person name="Terashima K."/>
            <person name="Hibbett D.S."/>
            <person name="Grigoriev I.V."/>
        </authorList>
    </citation>
    <scope>NUCLEOTIDE SEQUENCE</scope>
    <source>
        <strain evidence="2">TFB7829</strain>
    </source>
</reference>
<reference evidence="1 3" key="3">
    <citation type="journal article" date="2023" name="Proc. Natl. Acad. Sci. U.S.A.">
        <title>A global phylogenomic analysis of the shiitake genus Lentinula.</title>
        <authorList>
            <person name="Sierra-Patev S."/>
            <person name="Min B."/>
            <person name="Naranjo-Ortiz M."/>
            <person name="Looney B."/>
            <person name="Konkel Z."/>
            <person name="Slot J.C."/>
            <person name="Sakamoto Y."/>
            <person name="Steenwyk J.L."/>
            <person name="Rokas A."/>
            <person name="Carro J."/>
            <person name="Camarero S."/>
            <person name="Ferreira P."/>
            <person name="Molpeceres G."/>
            <person name="Ruiz-Duenas F.J."/>
            <person name="Serrano A."/>
            <person name="Henrissat B."/>
            <person name="Drula E."/>
            <person name="Hughes K.W."/>
            <person name="Mata J.L."/>
            <person name="Ishikawa N.K."/>
            <person name="Vargas-Isla R."/>
            <person name="Ushijima S."/>
            <person name="Smith C.A."/>
            <person name="Donoghue J."/>
            <person name="Ahrendt S."/>
            <person name="Andreopoulos W."/>
            <person name="He G."/>
            <person name="LaButti K."/>
            <person name="Lipzen A."/>
            <person name="Ng V."/>
            <person name="Riley R."/>
            <person name="Sandor L."/>
            <person name="Barry K."/>
            <person name="Martinez A.T."/>
            <person name="Xiao Y."/>
            <person name="Gibbons J.G."/>
            <person name="Terashima K."/>
            <person name="Grigoriev I.V."/>
            <person name="Hibbett D."/>
        </authorList>
    </citation>
    <scope>NUCLEOTIDE SEQUENCE [LARGE SCALE GENOMIC DNA]</scope>
    <source>
        <strain evidence="1 3">TFB7810</strain>
    </source>
</reference>
<evidence type="ECO:0000313" key="2">
    <source>
        <dbReference type="EMBL" id="KAJ3980217.1"/>
    </source>
</evidence>
<organism evidence="1 3">
    <name type="scientific">Lentinula detonsa</name>
    <dbReference type="NCBI Taxonomy" id="2804962"/>
    <lineage>
        <taxon>Eukaryota</taxon>
        <taxon>Fungi</taxon>
        <taxon>Dikarya</taxon>
        <taxon>Basidiomycota</taxon>
        <taxon>Agaricomycotina</taxon>
        <taxon>Agaricomycetes</taxon>
        <taxon>Agaricomycetidae</taxon>
        <taxon>Agaricales</taxon>
        <taxon>Marasmiineae</taxon>
        <taxon>Omphalotaceae</taxon>
        <taxon>Lentinula</taxon>
    </lineage>
</organism>
<dbReference type="Proteomes" id="UP001163850">
    <property type="component" value="Unassembled WGS sequence"/>
</dbReference>
<keyword evidence="3" id="KW-1185">Reference proteome</keyword>
<protein>
    <submittedName>
        <fullName evidence="1">Uncharacterized protein</fullName>
    </submittedName>
</protein>
<dbReference type="EMBL" id="MU802211">
    <property type="protein sequence ID" value="KAJ3980217.1"/>
    <property type="molecule type" value="Genomic_DNA"/>
</dbReference>
<evidence type="ECO:0000313" key="3">
    <source>
        <dbReference type="Proteomes" id="UP001142393"/>
    </source>
</evidence>
<dbReference type="Proteomes" id="UP001142393">
    <property type="component" value="Unassembled WGS sequence"/>
</dbReference>
<gene>
    <name evidence="1" type="ORF">DFH05DRAFT_1520029</name>
    <name evidence="2" type="ORF">F5890DRAFT_1557893</name>
</gene>
<name>A0A9W8U0X0_9AGAR</name>
<proteinExistence type="predicted"/>
<sequence>MSGRVQVWHQHADPTNARYGLSAMNRRSSSGRGFAAFVTFSPGGSGVLRRRTEVSHTSDGKNTDVRIHVRRYNPISKALYDPFLRYPHLLAKSYSTSLNAQVDVIDLDDVIAHAARYDYSHGRSVLVNMSRA</sequence>
<comment type="caution">
    <text evidence="1">The sequence shown here is derived from an EMBL/GenBank/DDBJ whole genome shotgun (WGS) entry which is preliminary data.</text>
</comment>
<dbReference type="EMBL" id="JANVFU010000002">
    <property type="protein sequence ID" value="KAJ3748450.1"/>
    <property type="molecule type" value="Genomic_DNA"/>
</dbReference>
<dbReference type="AlphaFoldDB" id="A0A9W8U0X0"/>